<sequence length="145" mass="16694">MALTPYDPFRQLANVRKDLDRFFSNFPFDFNHDNHFGHIRVDVHETENEVVATCDIPGIEKKEDININVENNVLTISGTLNKTSEVKGENMFRQERYTGSFHRSISLPSAVFNEGVKAAYKNGVLEVRMPKITNNDKKKIDIDFM</sequence>
<dbReference type="CDD" id="cd06464">
    <property type="entry name" value="ACD_sHsps-like"/>
    <property type="match status" value="1"/>
</dbReference>
<protein>
    <submittedName>
        <fullName evidence="4">Hsp20/alpha crystallin family protein</fullName>
    </submittedName>
</protein>
<evidence type="ECO:0000259" key="3">
    <source>
        <dbReference type="PROSITE" id="PS01031"/>
    </source>
</evidence>
<dbReference type="InterPro" id="IPR002068">
    <property type="entry name" value="A-crystallin/Hsp20_dom"/>
</dbReference>
<dbReference type="Proteomes" id="UP000276349">
    <property type="component" value="Unassembled WGS sequence"/>
</dbReference>
<dbReference type="InterPro" id="IPR031107">
    <property type="entry name" value="Small_HSP"/>
</dbReference>
<dbReference type="AlphaFoldDB" id="A0A431UV55"/>
<accession>A0A431UV55</accession>
<reference evidence="4 5" key="1">
    <citation type="submission" date="2018-12" db="EMBL/GenBank/DDBJ databases">
        <authorList>
            <person name="Yu L."/>
        </authorList>
    </citation>
    <scope>NUCLEOTIDE SEQUENCE [LARGE SCALE GENOMIC DNA]</scope>
    <source>
        <strain evidence="4 5">S5H2222</strain>
    </source>
</reference>
<gene>
    <name evidence="4" type="ORF">EKG35_05720</name>
</gene>
<dbReference type="Pfam" id="PF00011">
    <property type="entry name" value="HSP20"/>
    <property type="match status" value="1"/>
</dbReference>
<dbReference type="EMBL" id="RXNR01000011">
    <property type="protein sequence ID" value="RTQ94513.1"/>
    <property type="molecule type" value="Genomic_DNA"/>
</dbReference>
<evidence type="ECO:0000313" key="5">
    <source>
        <dbReference type="Proteomes" id="UP000276349"/>
    </source>
</evidence>
<comment type="similarity">
    <text evidence="1 2">Belongs to the small heat shock protein (HSP20) family.</text>
</comment>
<organism evidence="4 5">
    <name type="scientific">Lysinibacillus telephonicus</name>
    <dbReference type="NCBI Taxonomy" id="1714840"/>
    <lineage>
        <taxon>Bacteria</taxon>
        <taxon>Bacillati</taxon>
        <taxon>Bacillota</taxon>
        <taxon>Bacilli</taxon>
        <taxon>Bacillales</taxon>
        <taxon>Bacillaceae</taxon>
        <taxon>Lysinibacillus</taxon>
    </lineage>
</organism>
<keyword evidence="5" id="KW-1185">Reference proteome</keyword>
<name>A0A431UV55_9BACI</name>
<dbReference type="SUPFAM" id="SSF49764">
    <property type="entry name" value="HSP20-like chaperones"/>
    <property type="match status" value="1"/>
</dbReference>
<evidence type="ECO:0000256" key="1">
    <source>
        <dbReference type="PROSITE-ProRule" id="PRU00285"/>
    </source>
</evidence>
<feature type="domain" description="SHSP" evidence="3">
    <location>
        <begin position="32"/>
        <end position="145"/>
    </location>
</feature>
<dbReference type="PROSITE" id="PS01031">
    <property type="entry name" value="SHSP"/>
    <property type="match status" value="1"/>
</dbReference>
<comment type="caution">
    <text evidence="4">The sequence shown here is derived from an EMBL/GenBank/DDBJ whole genome shotgun (WGS) entry which is preliminary data.</text>
</comment>
<proteinExistence type="inferred from homology"/>
<evidence type="ECO:0000256" key="2">
    <source>
        <dbReference type="RuleBase" id="RU003616"/>
    </source>
</evidence>
<dbReference type="PANTHER" id="PTHR11527">
    <property type="entry name" value="HEAT-SHOCK PROTEIN 20 FAMILY MEMBER"/>
    <property type="match status" value="1"/>
</dbReference>
<evidence type="ECO:0000313" key="4">
    <source>
        <dbReference type="EMBL" id="RTQ94513.1"/>
    </source>
</evidence>
<dbReference type="Gene3D" id="2.60.40.790">
    <property type="match status" value="1"/>
</dbReference>
<dbReference type="RefSeq" id="WP_126293495.1">
    <property type="nucleotide sequence ID" value="NZ_CP155468.1"/>
</dbReference>
<dbReference type="InterPro" id="IPR008978">
    <property type="entry name" value="HSP20-like_chaperone"/>
</dbReference>
<dbReference type="OrthoDB" id="1806521at2"/>